<dbReference type="EMBL" id="LHQR01000027">
    <property type="protein sequence ID" value="KXG52054.1"/>
    <property type="molecule type" value="Genomic_DNA"/>
</dbReference>
<protein>
    <submittedName>
        <fullName evidence="2">Uncharacterized protein</fullName>
    </submittedName>
</protein>
<feature type="transmembrane region" description="Helical" evidence="1">
    <location>
        <begin position="127"/>
        <end position="151"/>
    </location>
</feature>
<evidence type="ECO:0000256" key="1">
    <source>
        <dbReference type="SAM" id="Phobius"/>
    </source>
</evidence>
<name>A0A135LSV4_PENPA</name>
<organism evidence="2 3">
    <name type="scientific">Penicillium patulum</name>
    <name type="common">Penicillium griseofulvum</name>
    <dbReference type="NCBI Taxonomy" id="5078"/>
    <lineage>
        <taxon>Eukaryota</taxon>
        <taxon>Fungi</taxon>
        <taxon>Dikarya</taxon>
        <taxon>Ascomycota</taxon>
        <taxon>Pezizomycotina</taxon>
        <taxon>Eurotiomycetes</taxon>
        <taxon>Eurotiomycetidae</taxon>
        <taxon>Eurotiales</taxon>
        <taxon>Aspergillaceae</taxon>
        <taxon>Penicillium</taxon>
    </lineage>
</organism>
<keyword evidence="1" id="KW-0812">Transmembrane</keyword>
<reference evidence="2 3" key="1">
    <citation type="journal article" date="2016" name="BMC Genomics">
        <title>Genome sequencing and secondary metabolism of the postharvest pathogen Penicillium griseofulvum.</title>
        <authorList>
            <person name="Banani H."/>
            <person name="Marcet-Houben M."/>
            <person name="Ballester A.R."/>
            <person name="Abbruscato P."/>
            <person name="Gonzalez-Candelas L."/>
            <person name="Gabaldon T."/>
            <person name="Spadaro D."/>
        </authorList>
    </citation>
    <scope>NUCLEOTIDE SEQUENCE [LARGE SCALE GENOMIC DNA]</scope>
    <source>
        <strain evidence="2 3">PG3</strain>
    </source>
</reference>
<dbReference type="RefSeq" id="XP_040650590.1">
    <property type="nucleotide sequence ID" value="XM_040796052.1"/>
</dbReference>
<evidence type="ECO:0000313" key="3">
    <source>
        <dbReference type="Proteomes" id="UP000070168"/>
    </source>
</evidence>
<comment type="caution">
    <text evidence="2">The sequence shown here is derived from an EMBL/GenBank/DDBJ whole genome shotgun (WGS) entry which is preliminary data.</text>
</comment>
<dbReference type="GeneID" id="63711352"/>
<dbReference type="Proteomes" id="UP000070168">
    <property type="component" value="Unassembled WGS sequence"/>
</dbReference>
<dbReference type="AlphaFoldDB" id="A0A135LSV4"/>
<keyword evidence="3" id="KW-1185">Reference proteome</keyword>
<gene>
    <name evidence="2" type="ORF">PGRI_083380</name>
</gene>
<keyword evidence="1" id="KW-0472">Membrane</keyword>
<dbReference type="OMA" id="QHMNKEE"/>
<proteinExistence type="predicted"/>
<accession>A0A135LSV4</accession>
<sequence>MGIIFSSDLDYWRSVISNHAQILGELQSWRRRTKHGIERRCPISFEKVDDVNSENYRLRADIAALSTLIDQSSAELSHWKAEVEAIPANFHDILSAEVNTMNTKYHALSTKVGNGFNNSTPAINQGLAIGLPLGLGIPLTIAVVFLCVMWIRRRYAYIPLHMNSEDEEAHNYTKVPKKTRHKNLPRKLCDLFEALGFETGQVFQEVYVMHNTPNK</sequence>
<keyword evidence="1" id="KW-1133">Transmembrane helix</keyword>
<evidence type="ECO:0000313" key="2">
    <source>
        <dbReference type="EMBL" id="KXG52054.1"/>
    </source>
</evidence>
<dbReference type="OrthoDB" id="4326017at2759"/>